<evidence type="ECO:0000313" key="4">
    <source>
        <dbReference type="Proteomes" id="UP000589520"/>
    </source>
</evidence>
<accession>A0A7Y9PFH9</accession>
<evidence type="ECO:0000313" key="3">
    <source>
        <dbReference type="EMBL" id="NYF78734.1"/>
    </source>
</evidence>
<reference evidence="3 4" key="1">
    <citation type="submission" date="2020-07" db="EMBL/GenBank/DDBJ databases">
        <title>Genomic Encyclopedia of Type Strains, Phase IV (KMG-V): Genome sequencing to study the core and pangenomes of soil and plant-associated prokaryotes.</title>
        <authorList>
            <person name="Whitman W."/>
        </authorList>
    </citation>
    <scope>NUCLEOTIDE SEQUENCE [LARGE SCALE GENOMIC DNA]</scope>
    <source>
        <strain evidence="3 4">X4EP2</strain>
    </source>
</reference>
<evidence type="ECO:0000256" key="2">
    <source>
        <dbReference type="SAM" id="SignalP"/>
    </source>
</evidence>
<name>A0A7Y9PFH9_9BACT</name>
<feature type="chain" id="PRO_5030967463" evidence="2">
    <location>
        <begin position="22"/>
        <end position="154"/>
    </location>
</feature>
<gene>
    <name evidence="3" type="ORF">HDF17_001021</name>
</gene>
<keyword evidence="2" id="KW-0732">Signal</keyword>
<protein>
    <submittedName>
        <fullName evidence="3">Uncharacterized protein</fullName>
    </submittedName>
</protein>
<organism evidence="3 4">
    <name type="scientific">Granulicella arctica</name>
    <dbReference type="NCBI Taxonomy" id="940613"/>
    <lineage>
        <taxon>Bacteria</taxon>
        <taxon>Pseudomonadati</taxon>
        <taxon>Acidobacteriota</taxon>
        <taxon>Terriglobia</taxon>
        <taxon>Terriglobales</taxon>
        <taxon>Acidobacteriaceae</taxon>
        <taxon>Granulicella</taxon>
    </lineage>
</organism>
<evidence type="ECO:0000256" key="1">
    <source>
        <dbReference type="SAM" id="MobiDB-lite"/>
    </source>
</evidence>
<comment type="caution">
    <text evidence="3">The sequence shown here is derived from an EMBL/GenBank/DDBJ whole genome shotgun (WGS) entry which is preliminary data.</text>
</comment>
<proteinExistence type="predicted"/>
<dbReference type="EMBL" id="JACCCW010000001">
    <property type="protein sequence ID" value="NYF78734.1"/>
    <property type="molecule type" value="Genomic_DNA"/>
</dbReference>
<feature type="region of interest" description="Disordered" evidence="1">
    <location>
        <begin position="77"/>
        <end position="104"/>
    </location>
</feature>
<dbReference type="RefSeq" id="WP_179488416.1">
    <property type="nucleotide sequence ID" value="NZ_JACCCW010000001.1"/>
</dbReference>
<sequence length="154" mass="16897">MKSRYRAMLVLCLLLASSAFAQRKPFPKQVFTAKTVAILNHTHNDAVEEGALESLKRWGKFTVVDDPDTADIVLSFDKKGEHEGKSSETDKNNNDGKPPEQSYNYGVSFGSSITMKATIKGGDAPFYTATTSDSKKKAGTSCILNLQNAYNEDH</sequence>
<dbReference type="Proteomes" id="UP000589520">
    <property type="component" value="Unassembled WGS sequence"/>
</dbReference>
<feature type="compositionally biased region" description="Basic and acidic residues" evidence="1">
    <location>
        <begin position="77"/>
        <end position="98"/>
    </location>
</feature>
<dbReference type="AlphaFoldDB" id="A0A7Y9PFH9"/>
<feature type="signal peptide" evidence="2">
    <location>
        <begin position="1"/>
        <end position="21"/>
    </location>
</feature>
<keyword evidence="4" id="KW-1185">Reference proteome</keyword>